<dbReference type="EMBL" id="LS483476">
    <property type="protein sequence ID" value="SQI55816.1"/>
    <property type="molecule type" value="Genomic_DNA"/>
</dbReference>
<proteinExistence type="predicted"/>
<reference evidence="3 4" key="1">
    <citation type="submission" date="2018-06" db="EMBL/GenBank/DDBJ databases">
        <authorList>
            <consortium name="Pathogen Informatics"/>
            <person name="Doyle S."/>
        </authorList>
    </citation>
    <scope>NUCLEOTIDE SEQUENCE [LARGE SCALE GENOMIC DNA]</scope>
    <source>
        <strain evidence="3 4">NCTC4824</strain>
    </source>
</reference>
<accession>A0A2X4VUT1</accession>
<evidence type="ECO:0000313" key="4">
    <source>
        <dbReference type="Proteomes" id="UP000249134"/>
    </source>
</evidence>
<feature type="compositionally biased region" description="Basic and acidic residues" evidence="1">
    <location>
        <begin position="199"/>
        <end position="211"/>
    </location>
</feature>
<evidence type="ECO:0000256" key="1">
    <source>
        <dbReference type="SAM" id="MobiDB-lite"/>
    </source>
</evidence>
<evidence type="ECO:0000259" key="2">
    <source>
        <dbReference type="Pfam" id="PF11181"/>
    </source>
</evidence>
<evidence type="ECO:0000313" key="3">
    <source>
        <dbReference type="EMBL" id="SQI55816.1"/>
    </source>
</evidence>
<gene>
    <name evidence="3" type="primary">ysnF</name>
    <name evidence="3" type="ORF">NCTC4824_01565</name>
</gene>
<dbReference type="Pfam" id="PF11181">
    <property type="entry name" value="YflT"/>
    <property type="match status" value="1"/>
</dbReference>
<feature type="region of interest" description="Disordered" evidence="1">
    <location>
        <begin position="164"/>
        <end position="211"/>
    </location>
</feature>
<feature type="domain" description="General stress protein 17M-like" evidence="2">
    <location>
        <begin position="4"/>
        <end position="108"/>
    </location>
</feature>
<dbReference type="Proteomes" id="UP000249134">
    <property type="component" value="Chromosome 1"/>
</dbReference>
<name>A0A2X4VUT1_LEDLE</name>
<dbReference type="RefSeq" id="WP_066137222.1">
    <property type="nucleotide sequence ID" value="NZ_CBCSGM010000001.1"/>
</dbReference>
<organism evidence="3 4">
    <name type="scientific">Lederbergia lenta</name>
    <name type="common">Bacillus lentus</name>
    <dbReference type="NCBI Taxonomy" id="1467"/>
    <lineage>
        <taxon>Bacteria</taxon>
        <taxon>Bacillati</taxon>
        <taxon>Bacillota</taxon>
        <taxon>Bacilli</taxon>
        <taxon>Bacillales</taxon>
        <taxon>Bacillaceae</taxon>
        <taxon>Lederbergia</taxon>
    </lineage>
</organism>
<feature type="compositionally biased region" description="Basic and acidic residues" evidence="1">
    <location>
        <begin position="169"/>
        <end position="178"/>
    </location>
</feature>
<keyword evidence="4" id="KW-1185">Reference proteome</keyword>
<sequence>MKNVVGVFNSSFEAVKAIDSMRQDGIDRSHIHVIVNDDFGSNLIEEKTGVDVEQALQHSKEEQKGFWQELKSFFSSDTHEHTQHSDYLHDMGLTASDVDTYATDLENGKILVLVDSDLDIGRNRNVTTDDPLEDNELNNHSLNTLSANDETIRNAEMPDSLESALLQKSENKTQREKEYEEEEDLFYKRDLLGQVGAERSNKSDENTDSRS</sequence>
<dbReference type="AlphaFoldDB" id="A0A2X4VUT1"/>
<protein>
    <submittedName>
        <fullName evidence="3">Stress response protein</fullName>
    </submittedName>
</protein>
<dbReference type="KEGG" id="blen:NCTC4824_01565"/>
<dbReference type="InterPro" id="IPR025889">
    <property type="entry name" value="GSP17M-like_dom"/>
</dbReference>